<gene>
    <name evidence="1" type="ORF">GCM10007111_42500</name>
</gene>
<keyword evidence="2" id="KW-1185">Reference proteome</keyword>
<protein>
    <recommendedName>
        <fullName evidence="3">Group-specific protein</fullName>
    </recommendedName>
</protein>
<reference evidence="2" key="1">
    <citation type="journal article" date="2019" name="Int. J. Syst. Evol. Microbiol.">
        <title>The Global Catalogue of Microorganisms (GCM) 10K type strain sequencing project: providing services to taxonomists for standard genome sequencing and annotation.</title>
        <authorList>
            <consortium name="The Broad Institute Genomics Platform"/>
            <consortium name="The Broad Institute Genome Sequencing Center for Infectious Disease"/>
            <person name="Wu L."/>
            <person name="Ma J."/>
        </authorList>
    </citation>
    <scope>NUCLEOTIDE SEQUENCE [LARGE SCALE GENOMIC DNA]</scope>
    <source>
        <strain evidence="2">JCM 30071</strain>
    </source>
</reference>
<evidence type="ECO:0000313" key="2">
    <source>
        <dbReference type="Proteomes" id="UP000634435"/>
    </source>
</evidence>
<organism evidence="1 2">
    <name type="scientific">Virgibacillus kapii</name>
    <dbReference type="NCBI Taxonomy" id="1638645"/>
    <lineage>
        <taxon>Bacteria</taxon>
        <taxon>Bacillati</taxon>
        <taxon>Bacillota</taxon>
        <taxon>Bacilli</taxon>
        <taxon>Bacillales</taxon>
        <taxon>Bacillaceae</taxon>
        <taxon>Virgibacillus</taxon>
    </lineage>
</organism>
<proteinExistence type="predicted"/>
<dbReference type="EMBL" id="BMPN01000012">
    <property type="protein sequence ID" value="GGJ76408.1"/>
    <property type="molecule type" value="Genomic_DNA"/>
</dbReference>
<dbReference type="Proteomes" id="UP000634435">
    <property type="component" value="Unassembled WGS sequence"/>
</dbReference>
<evidence type="ECO:0000313" key="1">
    <source>
        <dbReference type="EMBL" id="GGJ76408.1"/>
    </source>
</evidence>
<evidence type="ECO:0008006" key="3">
    <source>
        <dbReference type="Google" id="ProtNLM"/>
    </source>
</evidence>
<sequence>MDRDNITSKEGVLRSAHKILDNLEGKCLDKEEDLHTYIHTLYSQGFIQEEEVRVIRNRYSNLKNKNMTG</sequence>
<comment type="caution">
    <text evidence="1">The sequence shown here is derived from an EMBL/GenBank/DDBJ whole genome shotgun (WGS) entry which is preliminary data.</text>
</comment>
<accession>A0ABQ2DWT4</accession>
<name>A0ABQ2DWT4_9BACI</name>